<evidence type="ECO:0000256" key="1">
    <source>
        <dbReference type="ARBA" id="ARBA00023002"/>
    </source>
</evidence>
<dbReference type="NCBIfam" id="TIGR03618">
    <property type="entry name" value="Rv1155_F420"/>
    <property type="match status" value="1"/>
</dbReference>
<dbReference type="Proteomes" id="UP000614047">
    <property type="component" value="Unassembled WGS sequence"/>
</dbReference>
<dbReference type="Pfam" id="PF01243">
    <property type="entry name" value="PNPOx_N"/>
    <property type="match status" value="1"/>
</dbReference>
<keyword evidence="1" id="KW-0560">Oxidoreductase</keyword>
<name>A0A931DPC2_9ACTN</name>
<comment type="caution">
    <text evidence="3">The sequence shown here is derived from an EMBL/GenBank/DDBJ whole genome shotgun (WGS) entry which is preliminary data.</text>
</comment>
<dbReference type="RefSeq" id="WP_197015410.1">
    <property type="nucleotide sequence ID" value="NZ_BAABES010000015.1"/>
</dbReference>
<proteinExistence type="predicted"/>
<dbReference type="PANTHER" id="PTHR35176:SF2">
    <property type="entry name" value="F420H(2)-DEPENDENT REDUCTASE RV1155"/>
    <property type="match status" value="1"/>
</dbReference>
<reference evidence="3" key="1">
    <citation type="submission" date="2020-11" db="EMBL/GenBank/DDBJ databases">
        <title>Sequencing the genomes of 1000 actinobacteria strains.</title>
        <authorList>
            <person name="Klenk H.-P."/>
        </authorList>
    </citation>
    <scope>NUCLEOTIDE SEQUENCE</scope>
    <source>
        <strain evidence="3">DSM 43175</strain>
    </source>
</reference>
<sequence>MSENAPGPEVLTQEDLSRLLSEHLFGALATNNSGGHPQLSTVLYQWDPAERVARVSSTAGRLKVRQLRRDPRAALYLSTRDHTTYVVAEATAEIAATTEPGDAAGRELLAMTPGIDDPEEREAFLRRQVDEERVVIRLRVHRLYGMALDLPPALRDA</sequence>
<organism evidence="3 4">
    <name type="scientific">Actinomadura viridis</name>
    <dbReference type="NCBI Taxonomy" id="58110"/>
    <lineage>
        <taxon>Bacteria</taxon>
        <taxon>Bacillati</taxon>
        <taxon>Actinomycetota</taxon>
        <taxon>Actinomycetes</taxon>
        <taxon>Streptosporangiales</taxon>
        <taxon>Thermomonosporaceae</taxon>
        <taxon>Actinomadura</taxon>
    </lineage>
</organism>
<evidence type="ECO:0000259" key="2">
    <source>
        <dbReference type="Pfam" id="PF01243"/>
    </source>
</evidence>
<dbReference type="SUPFAM" id="SSF50475">
    <property type="entry name" value="FMN-binding split barrel"/>
    <property type="match status" value="1"/>
</dbReference>
<feature type="domain" description="Pyridoxamine 5'-phosphate oxidase N-terminal" evidence="2">
    <location>
        <begin position="14"/>
        <end position="145"/>
    </location>
</feature>
<dbReference type="InterPro" id="IPR019920">
    <property type="entry name" value="F420-binding_dom_put"/>
</dbReference>
<keyword evidence="4" id="KW-1185">Reference proteome</keyword>
<protein>
    <submittedName>
        <fullName evidence="3">PPOX class probable F420-dependent enzyme</fullName>
    </submittedName>
</protein>
<dbReference type="InterPro" id="IPR011576">
    <property type="entry name" value="Pyridox_Oxase_N"/>
</dbReference>
<gene>
    <name evidence="3" type="ORF">IW256_007450</name>
</gene>
<dbReference type="EMBL" id="JADOUA010000001">
    <property type="protein sequence ID" value="MBG6093337.1"/>
    <property type="molecule type" value="Genomic_DNA"/>
</dbReference>
<dbReference type="GO" id="GO:0005829">
    <property type="term" value="C:cytosol"/>
    <property type="evidence" value="ECO:0007669"/>
    <property type="project" value="TreeGrafter"/>
</dbReference>
<accession>A0A931DPC2</accession>
<dbReference type="AlphaFoldDB" id="A0A931DPC2"/>
<dbReference type="GO" id="GO:0070967">
    <property type="term" value="F:coenzyme F420 binding"/>
    <property type="evidence" value="ECO:0007669"/>
    <property type="project" value="TreeGrafter"/>
</dbReference>
<evidence type="ECO:0000313" key="3">
    <source>
        <dbReference type="EMBL" id="MBG6093337.1"/>
    </source>
</evidence>
<dbReference type="InterPro" id="IPR012349">
    <property type="entry name" value="Split_barrel_FMN-bd"/>
</dbReference>
<evidence type="ECO:0000313" key="4">
    <source>
        <dbReference type="Proteomes" id="UP000614047"/>
    </source>
</evidence>
<dbReference type="Gene3D" id="2.30.110.10">
    <property type="entry name" value="Electron Transport, Fmn-binding Protein, Chain A"/>
    <property type="match status" value="1"/>
</dbReference>
<dbReference type="PANTHER" id="PTHR35176">
    <property type="entry name" value="HEME OXYGENASE HI_0854-RELATED"/>
    <property type="match status" value="1"/>
</dbReference>
<dbReference type="InterPro" id="IPR052019">
    <property type="entry name" value="F420H2_bilvrd_red/Heme_oxyg"/>
</dbReference>
<dbReference type="GO" id="GO:0016627">
    <property type="term" value="F:oxidoreductase activity, acting on the CH-CH group of donors"/>
    <property type="evidence" value="ECO:0007669"/>
    <property type="project" value="TreeGrafter"/>
</dbReference>